<accession>A0A1H6IPH3</accession>
<name>A0A1H6IPH3_9ACTN</name>
<dbReference type="PROSITE" id="PS00893">
    <property type="entry name" value="NUDIX_BOX"/>
    <property type="match status" value="1"/>
</dbReference>
<evidence type="ECO:0000259" key="10">
    <source>
        <dbReference type="PROSITE" id="PS51462"/>
    </source>
</evidence>
<comment type="catalytic activity">
    <reaction evidence="9">
        <text>a 5'-end NAD(+)-phospho-ribonucleoside in mRNA + H2O = a 5'-end phospho-adenosine-phospho-ribonucleoside in mRNA + beta-nicotinamide D-ribonucleotide + 2 H(+)</text>
        <dbReference type="Rhea" id="RHEA:60876"/>
        <dbReference type="Rhea" id="RHEA-COMP:15698"/>
        <dbReference type="Rhea" id="RHEA-COMP:15719"/>
        <dbReference type="ChEBI" id="CHEBI:14649"/>
        <dbReference type="ChEBI" id="CHEBI:15377"/>
        <dbReference type="ChEBI" id="CHEBI:15378"/>
        <dbReference type="ChEBI" id="CHEBI:144029"/>
        <dbReference type="ChEBI" id="CHEBI:144051"/>
    </reaction>
    <physiologicalReaction direction="left-to-right" evidence="9">
        <dbReference type="Rhea" id="RHEA:60877"/>
    </physiologicalReaction>
</comment>
<evidence type="ECO:0000256" key="8">
    <source>
        <dbReference type="ARBA" id="ARBA00023027"/>
    </source>
</evidence>
<evidence type="ECO:0000256" key="7">
    <source>
        <dbReference type="ARBA" id="ARBA00022842"/>
    </source>
</evidence>
<dbReference type="InterPro" id="IPR000086">
    <property type="entry name" value="NUDIX_hydrolase_dom"/>
</dbReference>
<dbReference type="RefSeq" id="WP_078687522.1">
    <property type="nucleotide sequence ID" value="NZ_FNWT01000004.1"/>
</dbReference>
<dbReference type="NCBIfam" id="NF001299">
    <property type="entry name" value="PRK00241.1"/>
    <property type="match status" value="1"/>
</dbReference>
<dbReference type="Gene3D" id="3.90.79.10">
    <property type="entry name" value="Nucleoside Triphosphate Pyrophosphohydrolase"/>
    <property type="match status" value="1"/>
</dbReference>
<protein>
    <recommendedName>
        <fullName evidence="4">NAD(+) diphosphatase</fullName>
        <ecNumber evidence="4">3.6.1.22</ecNumber>
    </recommendedName>
</protein>
<dbReference type="InterPro" id="IPR049734">
    <property type="entry name" value="NudC-like_C"/>
</dbReference>
<keyword evidence="6" id="KW-0378">Hydrolase</keyword>
<proteinExistence type="inferred from homology"/>
<evidence type="ECO:0000256" key="6">
    <source>
        <dbReference type="ARBA" id="ARBA00022801"/>
    </source>
</evidence>
<evidence type="ECO:0000256" key="9">
    <source>
        <dbReference type="ARBA" id="ARBA00023679"/>
    </source>
</evidence>
<sequence>MIQDIGAHLFDNGYIPDPPREDDVLLAFSRDRETRGQVIASQGEAGLVLPTLRDWERALDDTSKDDGSRGTSVQALRTLAPRMLFSIDRTRFYLVEGSLGTEPLRAAVAALSRAGFVPTQMNLMRYLRPRHLAFAAITARQLARWYELNHYCGRCGAELGHVTTSRELACPSCQNVVYPRLNPAVIVGITNGDKLLLTKYAHGYDRYALVAGFCEVGETLEQTVAREVREEVDLDVCNLRYYASQPWPFTDSLLAGFFCDVAGDPSIHVDGEELRLGEWWSRDDLPKTHEDTSSLTNRMIEAFARGEV</sequence>
<keyword evidence="5" id="KW-0479">Metal-binding</keyword>
<dbReference type="CDD" id="cd03429">
    <property type="entry name" value="NUDIX_NADH_pyrophosphatase_Nudt13"/>
    <property type="match status" value="1"/>
</dbReference>
<dbReference type="PROSITE" id="PS51462">
    <property type="entry name" value="NUDIX"/>
    <property type="match status" value="1"/>
</dbReference>
<dbReference type="InterPro" id="IPR015797">
    <property type="entry name" value="NUDIX_hydrolase-like_dom_sf"/>
</dbReference>
<dbReference type="EMBL" id="FNWT01000004">
    <property type="protein sequence ID" value="SEH51013.1"/>
    <property type="molecule type" value="Genomic_DNA"/>
</dbReference>
<feature type="domain" description="Nudix hydrolase" evidence="10">
    <location>
        <begin position="180"/>
        <end position="305"/>
    </location>
</feature>
<dbReference type="SUPFAM" id="SSF55811">
    <property type="entry name" value="Nudix"/>
    <property type="match status" value="1"/>
</dbReference>
<dbReference type="EC" id="3.6.1.22" evidence="4"/>
<organism evidence="11 12">
    <name type="scientific">Parafannyhessea umbonata</name>
    <dbReference type="NCBI Taxonomy" id="604330"/>
    <lineage>
        <taxon>Bacteria</taxon>
        <taxon>Bacillati</taxon>
        <taxon>Actinomycetota</taxon>
        <taxon>Coriobacteriia</taxon>
        <taxon>Coriobacteriales</taxon>
        <taxon>Atopobiaceae</taxon>
        <taxon>Parafannyhessea</taxon>
    </lineage>
</organism>
<evidence type="ECO:0000313" key="12">
    <source>
        <dbReference type="Proteomes" id="UP000199135"/>
    </source>
</evidence>
<evidence type="ECO:0000256" key="2">
    <source>
        <dbReference type="ARBA" id="ARBA00001947"/>
    </source>
</evidence>
<keyword evidence="8" id="KW-0520">NAD</keyword>
<dbReference type="InterPro" id="IPR020084">
    <property type="entry name" value="NUDIX_hydrolase_CS"/>
</dbReference>
<reference evidence="11 12" key="1">
    <citation type="submission" date="2016-10" db="EMBL/GenBank/DDBJ databases">
        <authorList>
            <person name="Varghese N."/>
            <person name="Submissions S."/>
        </authorList>
    </citation>
    <scope>NUCLEOTIDE SEQUENCE [LARGE SCALE GENOMIC DNA]</scope>
    <source>
        <strain evidence="11 12">WCP15</strain>
    </source>
</reference>
<keyword evidence="12" id="KW-1185">Reference proteome</keyword>
<dbReference type="PANTHER" id="PTHR42904:SF6">
    <property type="entry name" value="NAD-CAPPED RNA HYDROLASE NUDT12"/>
    <property type="match status" value="1"/>
</dbReference>
<evidence type="ECO:0000256" key="4">
    <source>
        <dbReference type="ARBA" id="ARBA00012381"/>
    </source>
</evidence>
<dbReference type="Proteomes" id="UP000199135">
    <property type="component" value="Unassembled WGS sequence"/>
</dbReference>
<dbReference type="Gene3D" id="3.90.79.20">
    <property type="match status" value="1"/>
</dbReference>
<evidence type="ECO:0000313" key="11">
    <source>
        <dbReference type="EMBL" id="SEH51013.1"/>
    </source>
</evidence>
<dbReference type="Pfam" id="PF00293">
    <property type="entry name" value="NUDIX"/>
    <property type="match status" value="1"/>
</dbReference>
<comment type="caution">
    <text evidence="11">The sequence shown here is derived from an EMBL/GenBank/DDBJ whole genome shotgun (WGS) entry which is preliminary data.</text>
</comment>
<evidence type="ECO:0000256" key="3">
    <source>
        <dbReference type="ARBA" id="ARBA00009595"/>
    </source>
</evidence>
<gene>
    <name evidence="11" type="ORF">SAMN05216447_10452</name>
</gene>
<dbReference type="PANTHER" id="PTHR42904">
    <property type="entry name" value="NUDIX HYDROLASE, NUDC SUBFAMILY"/>
    <property type="match status" value="1"/>
</dbReference>
<evidence type="ECO:0000256" key="1">
    <source>
        <dbReference type="ARBA" id="ARBA00001946"/>
    </source>
</evidence>
<comment type="cofactor">
    <cofactor evidence="2">
        <name>Zn(2+)</name>
        <dbReference type="ChEBI" id="CHEBI:29105"/>
    </cofactor>
</comment>
<dbReference type="InterPro" id="IPR050241">
    <property type="entry name" value="NAD-cap_RNA_hydrolase_NudC"/>
</dbReference>
<evidence type="ECO:0000256" key="5">
    <source>
        <dbReference type="ARBA" id="ARBA00022723"/>
    </source>
</evidence>
<comment type="cofactor">
    <cofactor evidence="1">
        <name>Mg(2+)</name>
        <dbReference type="ChEBI" id="CHEBI:18420"/>
    </cofactor>
</comment>
<keyword evidence="7" id="KW-0460">Magnesium</keyword>
<comment type="similarity">
    <text evidence="3">Belongs to the Nudix hydrolase family. NudC subfamily.</text>
</comment>